<evidence type="ECO:0000313" key="6">
    <source>
        <dbReference type="Proteomes" id="UP001157974"/>
    </source>
</evidence>
<dbReference type="InterPro" id="IPR052255">
    <property type="entry name" value="RNA_pol_II_subunit5-mediator"/>
</dbReference>
<feature type="compositionally biased region" description="Low complexity" evidence="4">
    <location>
        <begin position="277"/>
        <end position="286"/>
    </location>
</feature>
<evidence type="ECO:0000256" key="1">
    <source>
        <dbReference type="ARBA" id="ARBA00004123"/>
    </source>
</evidence>
<comment type="similarity">
    <text evidence="3">Belongs to the RNA polymerase II subunit 5-mediating protein family.</text>
</comment>
<dbReference type="SUPFAM" id="SSF46579">
    <property type="entry name" value="Prefoldin"/>
    <property type="match status" value="1"/>
</dbReference>
<dbReference type="InterPro" id="IPR004127">
    <property type="entry name" value="Prefoldin_subunit_alpha"/>
</dbReference>
<feature type="region of interest" description="Disordered" evidence="4">
    <location>
        <begin position="272"/>
        <end position="349"/>
    </location>
</feature>
<comment type="subcellular location">
    <subcellularLocation>
        <location evidence="1">Nucleus</location>
    </subcellularLocation>
</comment>
<feature type="region of interest" description="Disordered" evidence="4">
    <location>
        <begin position="243"/>
        <end position="262"/>
    </location>
</feature>
<protein>
    <submittedName>
        <fullName evidence="5">Uncharacterized protein</fullName>
    </submittedName>
</protein>
<dbReference type="PANTHER" id="PTHR15111:SF0">
    <property type="entry name" value="UNCONVENTIONAL PREFOLDIN RPB5 INTERACTOR 1"/>
    <property type="match status" value="1"/>
</dbReference>
<accession>A0AAV8UV81</accession>
<evidence type="ECO:0000256" key="4">
    <source>
        <dbReference type="SAM" id="MobiDB-lite"/>
    </source>
</evidence>
<comment type="caution">
    <text evidence="5">The sequence shown here is derived from an EMBL/GenBank/DDBJ whole genome shotgun (WGS) entry which is preliminary data.</text>
</comment>
<dbReference type="Pfam" id="PF02996">
    <property type="entry name" value="Prefoldin"/>
    <property type="match status" value="1"/>
</dbReference>
<evidence type="ECO:0000256" key="3">
    <source>
        <dbReference type="ARBA" id="ARBA00038295"/>
    </source>
</evidence>
<evidence type="ECO:0000313" key="5">
    <source>
        <dbReference type="EMBL" id="KAJ8904987.1"/>
    </source>
</evidence>
<keyword evidence="2" id="KW-0539">Nucleus</keyword>
<proteinExistence type="inferred from homology"/>
<dbReference type="PANTHER" id="PTHR15111">
    <property type="entry name" value="RNA POLYMERASE II SUBUNIT 5-MEDIATING PROTEIN NNX3"/>
    <property type="match status" value="1"/>
</dbReference>
<dbReference type="GO" id="GO:0003682">
    <property type="term" value="F:chromatin binding"/>
    <property type="evidence" value="ECO:0007669"/>
    <property type="project" value="TreeGrafter"/>
</dbReference>
<gene>
    <name evidence="5" type="ORF">NDN08_001499</name>
</gene>
<dbReference type="GO" id="GO:0000122">
    <property type="term" value="P:negative regulation of transcription by RNA polymerase II"/>
    <property type="evidence" value="ECO:0007669"/>
    <property type="project" value="TreeGrafter"/>
</dbReference>
<dbReference type="GO" id="GO:0005634">
    <property type="term" value="C:nucleus"/>
    <property type="evidence" value="ECO:0007669"/>
    <property type="project" value="UniProtKB-SubCell"/>
</dbReference>
<organism evidence="5 6">
    <name type="scientific">Rhodosorus marinus</name>
    <dbReference type="NCBI Taxonomy" id="101924"/>
    <lineage>
        <taxon>Eukaryota</taxon>
        <taxon>Rhodophyta</taxon>
        <taxon>Stylonematophyceae</taxon>
        <taxon>Stylonematales</taxon>
        <taxon>Stylonemataceae</taxon>
        <taxon>Rhodosorus</taxon>
    </lineage>
</organism>
<dbReference type="AlphaFoldDB" id="A0AAV8UV81"/>
<sequence>MADDPGLYQVGSATRLATLEARRKSNVKVLDALGQIPRRRTVSGLVPIGPRAIVPGRIKHTNEVMVLLGDNYFANVSAYDAIEIVKRRIARIDEQIIELTSTDMPITAVAPSLESEERAAQVQVVPAEKKSVSFSSDTKTEAATPKTLPSGVPSNPADRSKLLENFAEALASGRTALQNELNENVVLLEEEYDDQDSMNPVNVRGVNQDHVMEDYISETESDDEETQMRSLEEEMALLDKLVEEEEESSEQQTRESTLTGLRKGFLLESKSAKAKTKPSVVSSKPSQPVQNAEASQRVVEVPKTEIISDTMTPQYVAQEPPAEAPESSKEEKTTRKSLFKQRMEEARRR</sequence>
<dbReference type="EMBL" id="JAMWBK010000005">
    <property type="protein sequence ID" value="KAJ8904987.1"/>
    <property type="molecule type" value="Genomic_DNA"/>
</dbReference>
<dbReference type="InterPro" id="IPR009053">
    <property type="entry name" value="Prefoldin"/>
</dbReference>
<dbReference type="Proteomes" id="UP001157974">
    <property type="component" value="Unassembled WGS sequence"/>
</dbReference>
<dbReference type="GO" id="GO:0019212">
    <property type="term" value="F:phosphatase inhibitor activity"/>
    <property type="evidence" value="ECO:0007669"/>
    <property type="project" value="TreeGrafter"/>
</dbReference>
<name>A0AAV8UV81_9RHOD</name>
<dbReference type="CDD" id="cd23159">
    <property type="entry name" value="Prefoldin_URI1"/>
    <property type="match status" value="1"/>
</dbReference>
<dbReference type="Gene3D" id="1.10.287.370">
    <property type="match status" value="1"/>
</dbReference>
<evidence type="ECO:0000256" key="2">
    <source>
        <dbReference type="ARBA" id="ARBA00023242"/>
    </source>
</evidence>
<dbReference type="GO" id="GO:0003714">
    <property type="term" value="F:transcription corepressor activity"/>
    <property type="evidence" value="ECO:0007669"/>
    <property type="project" value="TreeGrafter"/>
</dbReference>
<reference evidence="5 6" key="1">
    <citation type="journal article" date="2023" name="Nat. Commun.">
        <title>Origin of minicircular mitochondrial genomes in red algae.</title>
        <authorList>
            <person name="Lee Y."/>
            <person name="Cho C.H."/>
            <person name="Lee Y.M."/>
            <person name="Park S.I."/>
            <person name="Yang J.H."/>
            <person name="West J.A."/>
            <person name="Bhattacharya D."/>
            <person name="Yoon H.S."/>
        </authorList>
    </citation>
    <scope>NUCLEOTIDE SEQUENCE [LARGE SCALE GENOMIC DNA]</scope>
    <source>
        <strain evidence="5 6">CCMP1338</strain>
        <tissue evidence="5">Whole cell</tissue>
    </source>
</reference>
<feature type="region of interest" description="Disordered" evidence="4">
    <location>
        <begin position="120"/>
        <end position="158"/>
    </location>
</feature>
<keyword evidence="6" id="KW-1185">Reference proteome</keyword>